<dbReference type="GeneID" id="9577604"/>
<dbReference type="AlphaFoldDB" id="D4DD72"/>
<comment type="caution">
    <text evidence="1">The sequence shown here is derived from an EMBL/GenBank/DDBJ whole genome shotgun (WGS) entry which is preliminary data.</text>
</comment>
<organism evidence="1 2">
    <name type="scientific">Trichophyton verrucosum (strain HKI 0517)</name>
    <dbReference type="NCBI Taxonomy" id="663202"/>
    <lineage>
        <taxon>Eukaryota</taxon>
        <taxon>Fungi</taxon>
        <taxon>Dikarya</taxon>
        <taxon>Ascomycota</taxon>
        <taxon>Pezizomycotina</taxon>
        <taxon>Eurotiomycetes</taxon>
        <taxon>Eurotiomycetidae</taxon>
        <taxon>Onygenales</taxon>
        <taxon>Arthrodermataceae</taxon>
        <taxon>Trichophyton</taxon>
    </lineage>
</organism>
<reference evidence="2" key="1">
    <citation type="journal article" date="2011" name="Genome Biol.">
        <title>Comparative and functional genomics provide insights into the pathogenicity of dermatophytic fungi.</title>
        <authorList>
            <person name="Burmester A."/>
            <person name="Shelest E."/>
            <person name="Gloeckner G."/>
            <person name="Heddergott C."/>
            <person name="Schindler S."/>
            <person name="Staib P."/>
            <person name="Heidel A."/>
            <person name="Felder M."/>
            <person name="Petzold A."/>
            <person name="Szafranski K."/>
            <person name="Feuermann M."/>
            <person name="Pedruzzi I."/>
            <person name="Priebe S."/>
            <person name="Groth M."/>
            <person name="Winkler R."/>
            <person name="Li W."/>
            <person name="Kniemeyer O."/>
            <person name="Schroeckh V."/>
            <person name="Hertweck C."/>
            <person name="Hube B."/>
            <person name="White T.C."/>
            <person name="Platzer M."/>
            <person name="Guthke R."/>
            <person name="Heitman J."/>
            <person name="Woestemeyer J."/>
            <person name="Zipfel P.F."/>
            <person name="Monod M."/>
            <person name="Brakhage A.A."/>
        </authorList>
    </citation>
    <scope>NUCLEOTIDE SEQUENCE [LARGE SCALE GENOMIC DNA]</scope>
    <source>
        <strain evidence="2">HKI 0517</strain>
    </source>
</reference>
<proteinExistence type="predicted"/>
<dbReference type="HOGENOM" id="CLU_2499500_0_0_1"/>
<sequence length="86" mass="9748">MTRASKEKSRITSVWKGNNYAEQKLQQERKPPVGRYVWRDESSKYNHNSFDESLGAKDITPDVILRLGEAPSSSSSHPPYPLSLAK</sequence>
<accession>D4DD72</accession>
<gene>
    <name evidence="1" type="ORF">TRV_05079</name>
</gene>
<keyword evidence="2" id="KW-1185">Reference proteome</keyword>
<evidence type="ECO:0000313" key="1">
    <source>
        <dbReference type="EMBL" id="EFE40235.1"/>
    </source>
</evidence>
<evidence type="ECO:0000313" key="2">
    <source>
        <dbReference type="Proteomes" id="UP000008383"/>
    </source>
</evidence>
<dbReference type="EMBL" id="ACYE01000257">
    <property type="protein sequence ID" value="EFE40235.1"/>
    <property type="molecule type" value="Genomic_DNA"/>
</dbReference>
<dbReference type="KEGG" id="tve:TRV_05079"/>
<dbReference type="RefSeq" id="XP_003020853.1">
    <property type="nucleotide sequence ID" value="XM_003020807.1"/>
</dbReference>
<protein>
    <submittedName>
        <fullName evidence="1">Uncharacterized protein</fullName>
    </submittedName>
</protein>
<name>D4DD72_TRIVH</name>
<dbReference type="Proteomes" id="UP000008383">
    <property type="component" value="Unassembled WGS sequence"/>
</dbReference>